<dbReference type="Pfam" id="PF11361">
    <property type="entry name" value="DUF3159"/>
    <property type="match status" value="1"/>
</dbReference>
<protein>
    <submittedName>
        <fullName evidence="1">DUF3159 domain-containing protein</fullName>
    </submittedName>
</protein>
<reference evidence="1 2" key="1">
    <citation type="submission" date="2019-11" db="EMBL/GenBank/DDBJ databases">
        <authorList>
            <person name="Li J."/>
        </authorList>
    </citation>
    <scope>NUCLEOTIDE SEQUENCE [LARGE SCALE GENOMIC DNA]</scope>
    <source>
        <strain evidence="1 2">MF47</strain>
    </source>
</reference>
<evidence type="ECO:0000313" key="2">
    <source>
        <dbReference type="Proteomes" id="UP000392064"/>
    </source>
</evidence>
<keyword evidence="2" id="KW-1185">Reference proteome</keyword>
<dbReference type="Proteomes" id="UP000392064">
    <property type="component" value="Chromosome"/>
</dbReference>
<dbReference type="EMBL" id="CP045737">
    <property type="protein sequence ID" value="QGG41208.1"/>
    <property type="molecule type" value="Genomic_DNA"/>
</dbReference>
<dbReference type="InterPro" id="IPR016566">
    <property type="entry name" value="UCP010219"/>
</dbReference>
<dbReference type="KEGG" id="aef:GEV26_07420"/>
<dbReference type="AlphaFoldDB" id="A0A5Q2MEZ2"/>
<accession>A0A5Q2MEZ2</accession>
<organism evidence="1 2">
    <name type="scientific">Aeromicrobium yanjiei</name>
    <dbReference type="NCBI Taxonomy" id="2662028"/>
    <lineage>
        <taxon>Bacteria</taxon>
        <taxon>Bacillati</taxon>
        <taxon>Actinomycetota</taxon>
        <taxon>Actinomycetes</taxon>
        <taxon>Propionibacteriales</taxon>
        <taxon>Nocardioidaceae</taxon>
        <taxon>Aeromicrobium</taxon>
    </lineage>
</organism>
<dbReference type="RefSeq" id="WP_153652477.1">
    <property type="nucleotide sequence ID" value="NZ_CP045737.1"/>
</dbReference>
<proteinExistence type="predicted"/>
<evidence type="ECO:0000313" key="1">
    <source>
        <dbReference type="EMBL" id="QGG41208.1"/>
    </source>
</evidence>
<sequence length="219" mass="23427">MTSTQATVEQVVRAQLARALGGPRGIIEGAVPTALFTICFLITDEIKLSLIVSVSVTAVLLLIRLLQRSTTQFVLNALVGIGIGAAFAYRASRSGGSEEDVARAVFTPGLIYNSVYAVVIIVTILVGWPIVGFLVGSVTGDPTAWHADKAMVRLCSRLTWILAIPCVVRVAVQLPLWLDHQIGLLGASKIILGWPLQLAAFAAMAWLLTRNRTPIKLDG</sequence>
<gene>
    <name evidence="1" type="ORF">GEV26_07420</name>
</gene>
<name>A0A5Q2MEZ2_9ACTN</name>